<evidence type="ECO:0000256" key="2">
    <source>
        <dbReference type="ARBA" id="ARBA00008226"/>
    </source>
</evidence>
<keyword evidence="5" id="KW-0436">Ligase</keyword>
<reference evidence="13" key="1">
    <citation type="journal article" date="2014" name="Front. Microbiol.">
        <title>High frequency of phylogenetically diverse reductive dehalogenase-homologous genes in deep subseafloor sedimentary metagenomes.</title>
        <authorList>
            <person name="Kawai M."/>
            <person name="Futagami T."/>
            <person name="Toyoda A."/>
            <person name="Takaki Y."/>
            <person name="Nishi S."/>
            <person name="Hori S."/>
            <person name="Arai W."/>
            <person name="Tsubouchi T."/>
            <person name="Morono Y."/>
            <person name="Uchiyama I."/>
            <person name="Ito T."/>
            <person name="Fujiyama A."/>
            <person name="Inagaki F."/>
            <person name="Takami H."/>
        </authorList>
    </citation>
    <scope>NUCLEOTIDE SEQUENCE</scope>
    <source>
        <strain evidence="13">Expedition CK06-06</strain>
    </source>
</reference>
<gene>
    <name evidence="13" type="ORF">S01H1_10673</name>
</gene>
<comment type="similarity">
    <text evidence="2">Belongs to the class-II aminoacyl-tRNA synthetase family.</text>
</comment>
<keyword evidence="6" id="KW-0547">Nucleotide-binding</keyword>
<keyword evidence="4" id="KW-0963">Cytoplasm</keyword>
<dbReference type="Gene3D" id="3.30.930.10">
    <property type="entry name" value="Bira Bifunctional Protein, Domain 2"/>
    <property type="match status" value="1"/>
</dbReference>
<dbReference type="Pfam" id="PF00152">
    <property type="entry name" value="tRNA-synt_2"/>
    <property type="match status" value="1"/>
</dbReference>
<evidence type="ECO:0000256" key="7">
    <source>
        <dbReference type="ARBA" id="ARBA00022840"/>
    </source>
</evidence>
<evidence type="ECO:0000256" key="6">
    <source>
        <dbReference type="ARBA" id="ARBA00022741"/>
    </source>
</evidence>
<dbReference type="EC" id="6.1.1.6" evidence="3"/>
<feature type="domain" description="Aminoacyl-transfer RNA synthetases class-II family profile" evidence="12">
    <location>
        <begin position="44"/>
        <end position="370"/>
    </location>
</feature>
<evidence type="ECO:0000256" key="1">
    <source>
        <dbReference type="ARBA" id="ARBA00004496"/>
    </source>
</evidence>
<proteinExistence type="inferred from homology"/>
<dbReference type="NCBIfam" id="TIGR00499">
    <property type="entry name" value="lysS_bact"/>
    <property type="match status" value="1"/>
</dbReference>
<dbReference type="InterPro" id="IPR018149">
    <property type="entry name" value="Lys-tRNA-synth_II_C"/>
</dbReference>
<evidence type="ECO:0000256" key="10">
    <source>
        <dbReference type="ARBA" id="ARBA00030563"/>
    </source>
</evidence>
<dbReference type="GO" id="GO:0006430">
    <property type="term" value="P:lysyl-tRNA aminoacylation"/>
    <property type="evidence" value="ECO:0007669"/>
    <property type="project" value="InterPro"/>
</dbReference>
<evidence type="ECO:0000259" key="12">
    <source>
        <dbReference type="PROSITE" id="PS50862"/>
    </source>
</evidence>
<evidence type="ECO:0000256" key="8">
    <source>
        <dbReference type="ARBA" id="ARBA00022917"/>
    </source>
</evidence>
<name>X0SEF7_9ZZZZ</name>
<evidence type="ECO:0000256" key="11">
    <source>
        <dbReference type="ARBA" id="ARBA00048573"/>
    </source>
</evidence>
<evidence type="ECO:0000256" key="5">
    <source>
        <dbReference type="ARBA" id="ARBA00022598"/>
    </source>
</evidence>
<dbReference type="PANTHER" id="PTHR42918">
    <property type="entry name" value="LYSYL-TRNA SYNTHETASE"/>
    <property type="match status" value="1"/>
</dbReference>
<comment type="caution">
    <text evidence="13">The sequence shown here is derived from an EMBL/GenBank/DDBJ whole genome shotgun (WGS) entry which is preliminary data.</text>
</comment>
<dbReference type="GO" id="GO:0000049">
    <property type="term" value="F:tRNA binding"/>
    <property type="evidence" value="ECO:0007669"/>
    <property type="project" value="TreeGrafter"/>
</dbReference>
<dbReference type="AlphaFoldDB" id="X0SEF7"/>
<accession>X0SEF7</accession>
<dbReference type="InterPro" id="IPR045864">
    <property type="entry name" value="aa-tRNA-synth_II/BPL/LPL"/>
</dbReference>
<dbReference type="GO" id="GO:0005829">
    <property type="term" value="C:cytosol"/>
    <property type="evidence" value="ECO:0007669"/>
    <property type="project" value="TreeGrafter"/>
</dbReference>
<dbReference type="SUPFAM" id="SSF55681">
    <property type="entry name" value="Class II aaRS and biotin synthetases"/>
    <property type="match status" value="1"/>
</dbReference>
<protein>
    <recommendedName>
        <fullName evidence="3">lysine--tRNA ligase</fullName>
        <ecNumber evidence="3">6.1.1.6</ecNumber>
    </recommendedName>
    <alternativeName>
        <fullName evidence="10">Lysyl-tRNA synthetase</fullName>
    </alternativeName>
</protein>
<evidence type="ECO:0000313" key="13">
    <source>
        <dbReference type="EMBL" id="GAF73476.1"/>
    </source>
</evidence>
<sequence>ELILLAPCLHLMPYVLKDPEVRFRKRHLDFLVNQENLRNLKLGSKINKYIRDFLDDKDFIEVETPMMNMIAGGAAAKPFQTYHNDMKMDLYMRIAPELYLKQLIVGGLERVYELGRQFRNETCDVTHNAEFTSLEFYMTHSDYQDLMNMVEELLSGLVFNLFKKYSLKYGKENEEDNKAITINFEPPYKRVNIIPTLEKIMKKEIPTPYSSDETREFLDKYCEDNNIECSNPKTTARLFDKLIGHYLEVNCQNPTFLVGHPAIMSPLAKENPDNPEITDRFELFAAGFEISNAFSELNDPVEQLRRFQLQTKDKNEGDDEIPDVDTDYCQALEYALPPTAGCGIGIDRLKMLLTNNQTIREILAFPMMKPL</sequence>
<dbReference type="InterPro" id="IPR004364">
    <property type="entry name" value="Aa-tRNA-synt_II"/>
</dbReference>
<feature type="non-terminal residue" evidence="13">
    <location>
        <position position="1"/>
    </location>
</feature>
<comment type="subcellular location">
    <subcellularLocation>
        <location evidence="1">Cytoplasm</location>
    </subcellularLocation>
</comment>
<organism evidence="13">
    <name type="scientific">marine sediment metagenome</name>
    <dbReference type="NCBI Taxonomy" id="412755"/>
    <lineage>
        <taxon>unclassified sequences</taxon>
        <taxon>metagenomes</taxon>
        <taxon>ecological metagenomes</taxon>
    </lineage>
</organism>
<dbReference type="FunFam" id="3.30.930.10:FF:000238">
    <property type="entry name" value="Lysine--tRNA ligase"/>
    <property type="match status" value="1"/>
</dbReference>
<evidence type="ECO:0000256" key="4">
    <source>
        <dbReference type="ARBA" id="ARBA00022490"/>
    </source>
</evidence>
<comment type="catalytic activity">
    <reaction evidence="11">
        <text>tRNA(Lys) + L-lysine + ATP = L-lysyl-tRNA(Lys) + AMP + diphosphate</text>
        <dbReference type="Rhea" id="RHEA:20792"/>
        <dbReference type="Rhea" id="RHEA-COMP:9696"/>
        <dbReference type="Rhea" id="RHEA-COMP:9697"/>
        <dbReference type="ChEBI" id="CHEBI:30616"/>
        <dbReference type="ChEBI" id="CHEBI:32551"/>
        <dbReference type="ChEBI" id="CHEBI:33019"/>
        <dbReference type="ChEBI" id="CHEBI:78442"/>
        <dbReference type="ChEBI" id="CHEBI:78529"/>
        <dbReference type="ChEBI" id="CHEBI:456215"/>
        <dbReference type="EC" id="6.1.1.6"/>
    </reaction>
</comment>
<evidence type="ECO:0000256" key="3">
    <source>
        <dbReference type="ARBA" id="ARBA00013166"/>
    </source>
</evidence>
<dbReference type="InterPro" id="IPR006195">
    <property type="entry name" value="aa-tRNA-synth_II"/>
</dbReference>
<dbReference type="PRINTS" id="PR00982">
    <property type="entry name" value="TRNASYNTHLYS"/>
</dbReference>
<dbReference type="GO" id="GO:0005524">
    <property type="term" value="F:ATP binding"/>
    <property type="evidence" value="ECO:0007669"/>
    <property type="project" value="UniProtKB-KW"/>
</dbReference>
<dbReference type="GO" id="GO:0004824">
    <property type="term" value="F:lysine-tRNA ligase activity"/>
    <property type="evidence" value="ECO:0007669"/>
    <property type="project" value="UniProtKB-EC"/>
</dbReference>
<keyword evidence="8" id="KW-0648">Protein biosynthesis</keyword>
<keyword evidence="7" id="KW-0067">ATP-binding</keyword>
<dbReference type="EMBL" id="BARS01005442">
    <property type="protein sequence ID" value="GAF73476.1"/>
    <property type="molecule type" value="Genomic_DNA"/>
</dbReference>
<dbReference type="CDD" id="cd00775">
    <property type="entry name" value="LysRS_core"/>
    <property type="match status" value="1"/>
</dbReference>
<dbReference type="PROSITE" id="PS50862">
    <property type="entry name" value="AA_TRNA_LIGASE_II"/>
    <property type="match status" value="1"/>
</dbReference>
<evidence type="ECO:0000256" key="9">
    <source>
        <dbReference type="ARBA" id="ARBA00023146"/>
    </source>
</evidence>
<dbReference type="InterPro" id="IPR002313">
    <property type="entry name" value="Lys-tRNA-ligase_II"/>
</dbReference>
<dbReference type="PANTHER" id="PTHR42918:SF9">
    <property type="entry name" value="LYSINE--TRNA LIGASE"/>
    <property type="match status" value="1"/>
</dbReference>
<keyword evidence="9" id="KW-0030">Aminoacyl-tRNA synthetase</keyword>